<reference evidence="1 2" key="1">
    <citation type="journal article" date="2018" name="Sci. Rep.">
        <title>Genomic signatures of local adaptation to the degree of environmental predictability in rotifers.</title>
        <authorList>
            <person name="Franch-Gras L."/>
            <person name="Hahn C."/>
            <person name="Garcia-Roger E.M."/>
            <person name="Carmona M.J."/>
            <person name="Serra M."/>
            <person name="Gomez A."/>
        </authorList>
    </citation>
    <scope>NUCLEOTIDE SEQUENCE [LARGE SCALE GENOMIC DNA]</scope>
    <source>
        <strain evidence="1">HYR1</strain>
    </source>
</reference>
<proteinExistence type="predicted"/>
<keyword evidence="2" id="KW-1185">Reference proteome</keyword>
<evidence type="ECO:0000313" key="1">
    <source>
        <dbReference type="EMBL" id="RNA10639.1"/>
    </source>
</evidence>
<accession>A0A3M7QH74</accession>
<dbReference type="Proteomes" id="UP000276133">
    <property type="component" value="Unassembled WGS sequence"/>
</dbReference>
<evidence type="ECO:0000313" key="2">
    <source>
        <dbReference type="Proteomes" id="UP000276133"/>
    </source>
</evidence>
<organism evidence="1 2">
    <name type="scientific">Brachionus plicatilis</name>
    <name type="common">Marine rotifer</name>
    <name type="synonym">Brachionus muelleri</name>
    <dbReference type="NCBI Taxonomy" id="10195"/>
    <lineage>
        <taxon>Eukaryota</taxon>
        <taxon>Metazoa</taxon>
        <taxon>Spiralia</taxon>
        <taxon>Gnathifera</taxon>
        <taxon>Rotifera</taxon>
        <taxon>Eurotatoria</taxon>
        <taxon>Monogononta</taxon>
        <taxon>Pseudotrocha</taxon>
        <taxon>Ploima</taxon>
        <taxon>Brachionidae</taxon>
        <taxon>Brachionus</taxon>
    </lineage>
</organism>
<protein>
    <submittedName>
        <fullName evidence="1">Uncharacterized protein</fullName>
    </submittedName>
</protein>
<dbReference type="AlphaFoldDB" id="A0A3M7QH74"/>
<comment type="caution">
    <text evidence="1">The sequence shown here is derived from an EMBL/GenBank/DDBJ whole genome shotgun (WGS) entry which is preliminary data.</text>
</comment>
<name>A0A3M7QH74_BRAPC</name>
<dbReference type="EMBL" id="REGN01006146">
    <property type="protein sequence ID" value="RNA10639.1"/>
    <property type="molecule type" value="Genomic_DNA"/>
</dbReference>
<gene>
    <name evidence="1" type="ORF">BpHYR1_019339</name>
</gene>
<sequence length="61" mass="7620">MEYFIKLKYYLEQSNDERCFCFRLFFLLNLQFLEKYLSNDELEKITLLGINTKSWSFEKQF</sequence>